<dbReference type="EMBL" id="LDSN01000036">
    <property type="protein sequence ID" value="KTT16909.1"/>
    <property type="molecule type" value="Genomic_DNA"/>
</dbReference>
<gene>
    <name evidence="1" type="ORF">NS96R_14265</name>
</gene>
<sequence>MVLAGASSLLSICRFLVLLAVMPLRKQPAHAGGNLTLCTLDQLHTRFYQLDLATIGSGKPCFVTVHSQ</sequence>
<organism evidence="1 2">
    <name type="scientific">Pseudomonas parafulva</name>
    <dbReference type="NCBI Taxonomy" id="157782"/>
    <lineage>
        <taxon>Bacteria</taxon>
        <taxon>Pseudomonadati</taxon>
        <taxon>Pseudomonadota</taxon>
        <taxon>Gammaproteobacteria</taxon>
        <taxon>Pseudomonadales</taxon>
        <taxon>Pseudomonadaceae</taxon>
        <taxon>Pseudomonas</taxon>
    </lineage>
</organism>
<name>A0AAJ0LIR7_9PSED</name>
<evidence type="ECO:0000313" key="2">
    <source>
        <dbReference type="Proteomes" id="UP000071644"/>
    </source>
</evidence>
<protein>
    <submittedName>
        <fullName evidence="1">Uncharacterized protein</fullName>
    </submittedName>
</protein>
<proteinExistence type="predicted"/>
<accession>A0AAJ0LIR7</accession>
<reference evidence="1 2" key="1">
    <citation type="journal article" date="2016" name="Front. Microbiol.">
        <title>Genomic Resource of Rice Seed Associated Bacteria.</title>
        <authorList>
            <person name="Midha S."/>
            <person name="Bansal K."/>
            <person name="Sharma S."/>
            <person name="Kumar N."/>
            <person name="Patil P.P."/>
            <person name="Chaudhry V."/>
            <person name="Patil P.B."/>
        </authorList>
    </citation>
    <scope>NUCLEOTIDE SEQUENCE [LARGE SCALE GENOMIC DNA]</scope>
    <source>
        <strain evidence="1 2">NS96</strain>
    </source>
</reference>
<dbReference type="Proteomes" id="UP000071644">
    <property type="component" value="Unassembled WGS sequence"/>
</dbReference>
<dbReference type="AlphaFoldDB" id="A0AAJ0LIR7"/>
<evidence type="ECO:0000313" key="1">
    <source>
        <dbReference type="EMBL" id="KTT16909.1"/>
    </source>
</evidence>
<comment type="caution">
    <text evidence="1">The sequence shown here is derived from an EMBL/GenBank/DDBJ whole genome shotgun (WGS) entry which is preliminary data.</text>
</comment>